<dbReference type="InterPro" id="IPR026956">
    <property type="entry name" value="D-ser_dehydrat-like_dom"/>
</dbReference>
<dbReference type="PANTHER" id="PTHR28004:SF2">
    <property type="entry name" value="D-SERINE DEHYDRATASE"/>
    <property type="match status" value="1"/>
</dbReference>
<name>A0A0J1FN11_9FIRM</name>
<evidence type="ECO:0000313" key="5">
    <source>
        <dbReference type="Proteomes" id="UP000036356"/>
    </source>
</evidence>
<comment type="similarity">
    <text evidence="1">Belongs to the DSD1 family.</text>
</comment>
<dbReference type="EMBL" id="LDZY01000011">
    <property type="protein sequence ID" value="KLU64865.1"/>
    <property type="molecule type" value="Genomic_DNA"/>
</dbReference>
<dbReference type="InterPro" id="IPR029066">
    <property type="entry name" value="PLP-binding_barrel"/>
</dbReference>
<accession>A0A0J1FN11</accession>
<dbReference type="PANTHER" id="PTHR28004">
    <property type="entry name" value="ZGC:162816-RELATED"/>
    <property type="match status" value="1"/>
</dbReference>
<dbReference type="PATRIC" id="fig|476652.3.peg.3366"/>
<feature type="domain" description="D-serine dehydratase-like" evidence="3">
    <location>
        <begin position="254"/>
        <end position="351"/>
    </location>
</feature>
<dbReference type="InterPro" id="IPR001608">
    <property type="entry name" value="Ala_racemase_N"/>
</dbReference>
<dbReference type="AlphaFoldDB" id="A0A0J1FN11"/>
<comment type="caution">
    <text evidence="4">The sequence shown here is derived from an EMBL/GenBank/DDBJ whole genome shotgun (WGS) entry which is preliminary data.</text>
</comment>
<dbReference type="GO" id="GO:0043876">
    <property type="term" value="F:D-threonine aldolase activity"/>
    <property type="evidence" value="ECO:0007669"/>
    <property type="project" value="UniProtKB-EC"/>
</dbReference>
<keyword evidence="2 4" id="KW-0456">Lyase</keyword>
<proteinExistence type="inferred from homology"/>
<dbReference type="RefSeq" id="WP_047811007.1">
    <property type="nucleotide sequence ID" value="NZ_LDZY01000011.1"/>
</dbReference>
<dbReference type="GO" id="GO:0036088">
    <property type="term" value="P:D-serine catabolic process"/>
    <property type="evidence" value="ECO:0007669"/>
    <property type="project" value="TreeGrafter"/>
</dbReference>
<evidence type="ECO:0000259" key="3">
    <source>
        <dbReference type="SMART" id="SM01119"/>
    </source>
</evidence>
<evidence type="ECO:0000256" key="2">
    <source>
        <dbReference type="ARBA" id="ARBA00023239"/>
    </source>
</evidence>
<dbReference type="STRING" id="476652.DEAC_c31930"/>
<gene>
    <name evidence="4" type="ORF">DEAC_c31930</name>
</gene>
<dbReference type="GO" id="GO:0008721">
    <property type="term" value="F:D-serine ammonia-lyase activity"/>
    <property type="evidence" value="ECO:0007669"/>
    <property type="project" value="TreeGrafter"/>
</dbReference>
<dbReference type="Gene3D" id="2.40.37.20">
    <property type="entry name" value="D-serine dehydratase-like domain"/>
    <property type="match status" value="1"/>
</dbReference>
<evidence type="ECO:0000256" key="1">
    <source>
        <dbReference type="ARBA" id="ARBA00005323"/>
    </source>
</evidence>
<dbReference type="EC" id="4.1.2.42" evidence="4"/>
<dbReference type="SMART" id="SM01119">
    <property type="entry name" value="D-ser_dehydrat"/>
    <property type="match status" value="1"/>
</dbReference>
<dbReference type="Pfam" id="PF14031">
    <property type="entry name" value="D-ser_dehydrat"/>
    <property type="match status" value="1"/>
</dbReference>
<reference evidence="4 5" key="1">
    <citation type="submission" date="2015-06" db="EMBL/GenBank/DDBJ databases">
        <title>Draft genome of the moderately acidophilic sulfate reducer Candidatus Desulfosporosinus acididurans strain M1.</title>
        <authorList>
            <person name="Poehlein A."/>
            <person name="Petzsch P."/>
            <person name="Johnson B.D."/>
            <person name="Schloemann M."/>
            <person name="Daniel R."/>
            <person name="Muehling M."/>
        </authorList>
    </citation>
    <scope>NUCLEOTIDE SEQUENCE [LARGE SCALE GENOMIC DNA]</scope>
    <source>
        <strain evidence="4 5">M1</strain>
    </source>
</reference>
<keyword evidence="5" id="KW-1185">Reference proteome</keyword>
<dbReference type="Proteomes" id="UP000036356">
    <property type="component" value="Unassembled WGS sequence"/>
</dbReference>
<dbReference type="Pfam" id="PF01168">
    <property type="entry name" value="Ala_racemase_N"/>
    <property type="match status" value="1"/>
</dbReference>
<evidence type="ECO:0000313" key="4">
    <source>
        <dbReference type="EMBL" id="KLU64865.1"/>
    </source>
</evidence>
<dbReference type="Gene3D" id="3.20.20.10">
    <property type="entry name" value="Alanine racemase"/>
    <property type="match status" value="1"/>
</dbReference>
<sequence>MRYTQLDTPTLLIDREILVENLKYMQSYADINSVALRPHTKTHKMPFVANMQIETGASGITVAKVGEAEVMAANGIKDIFIANEIVGCSKLERIRKLAETVEISFGVDTPCQVEAVEEVFASAVNPAEILIEIEVGENRSGIIEEADFIVLLDTIKACPHVHFKGIFSHDGNSYSADNLEECRQISLAAQRRTLHFAQLARENGLSPAIVSIGSTPSQMNHFEILEGVTEIRPGTYALMDASQGNAFGTLNRCAATVLASVISRPTSERVILDVGAKGITMQERNEGICAVPGKGIIKEYPDVHIANVYDEHAIIYNKDFRDQIRVGDKVRIIPVHICPVCNLYDYAVLISGDEAVEEIPILCRGKLQ</sequence>
<protein>
    <submittedName>
        <fullName evidence="4">D-threonine aldolase</fullName>
        <ecNumber evidence="4">4.1.2.42</ecNumber>
    </submittedName>
</protein>
<dbReference type="SUPFAM" id="SSF51419">
    <property type="entry name" value="PLP-binding barrel"/>
    <property type="match status" value="1"/>
</dbReference>
<dbReference type="InterPro" id="IPR051466">
    <property type="entry name" value="D-amino_acid_metab_enzyme"/>
</dbReference>
<organism evidence="4 5">
    <name type="scientific">Desulfosporosinus acididurans</name>
    <dbReference type="NCBI Taxonomy" id="476652"/>
    <lineage>
        <taxon>Bacteria</taxon>
        <taxon>Bacillati</taxon>
        <taxon>Bacillota</taxon>
        <taxon>Clostridia</taxon>
        <taxon>Eubacteriales</taxon>
        <taxon>Desulfitobacteriaceae</taxon>
        <taxon>Desulfosporosinus</taxon>
    </lineage>
</organism>
<dbReference type="InterPro" id="IPR042208">
    <property type="entry name" value="D-ser_dehydrat-like_sf"/>
</dbReference>